<dbReference type="AlphaFoldDB" id="A4Y318"/>
<keyword evidence="3" id="KW-0804">Transcription</keyword>
<dbReference type="InterPro" id="IPR039422">
    <property type="entry name" value="MarR/SlyA-like"/>
</dbReference>
<dbReference type="STRING" id="319224.Sputcn32_0620"/>
<proteinExistence type="predicted"/>
<dbReference type="NCBIfam" id="NF002926">
    <property type="entry name" value="PRK03573.1"/>
    <property type="match status" value="1"/>
</dbReference>
<dbReference type="HOGENOM" id="CLU_083287_18_2_6"/>
<accession>A4Y318</accession>
<dbReference type="eggNOG" id="COG1846">
    <property type="taxonomic scope" value="Bacteria"/>
</dbReference>
<dbReference type="EMBL" id="CP000681">
    <property type="protein sequence ID" value="ABP74351.1"/>
    <property type="molecule type" value="Genomic_DNA"/>
</dbReference>
<dbReference type="PANTHER" id="PTHR33164">
    <property type="entry name" value="TRANSCRIPTIONAL REGULATOR, MARR FAMILY"/>
    <property type="match status" value="1"/>
</dbReference>
<dbReference type="SMART" id="SM00347">
    <property type="entry name" value="HTH_MARR"/>
    <property type="match status" value="1"/>
</dbReference>
<dbReference type="InterPro" id="IPR000835">
    <property type="entry name" value="HTH_MarR-typ"/>
</dbReference>
<dbReference type="Pfam" id="PF12802">
    <property type="entry name" value="MarR_2"/>
    <property type="match status" value="1"/>
</dbReference>
<dbReference type="GO" id="GO:0003677">
    <property type="term" value="F:DNA binding"/>
    <property type="evidence" value="ECO:0007669"/>
    <property type="project" value="UniProtKB-KW"/>
</dbReference>
<dbReference type="GO" id="GO:0003700">
    <property type="term" value="F:DNA-binding transcription factor activity"/>
    <property type="evidence" value="ECO:0007669"/>
    <property type="project" value="InterPro"/>
</dbReference>
<dbReference type="Gene3D" id="1.10.10.10">
    <property type="entry name" value="Winged helix-like DNA-binding domain superfamily/Winged helix DNA-binding domain"/>
    <property type="match status" value="1"/>
</dbReference>
<evidence type="ECO:0000259" key="4">
    <source>
        <dbReference type="PROSITE" id="PS50995"/>
    </source>
</evidence>
<organism evidence="5">
    <name type="scientific">Shewanella putrefaciens (strain CN-32 / ATCC BAA-453)</name>
    <dbReference type="NCBI Taxonomy" id="319224"/>
    <lineage>
        <taxon>Bacteria</taxon>
        <taxon>Pseudomonadati</taxon>
        <taxon>Pseudomonadota</taxon>
        <taxon>Gammaproteobacteria</taxon>
        <taxon>Alteromonadales</taxon>
        <taxon>Shewanellaceae</taxon>
        <taxon>Shewanella</taxon>
    </lineage>
</organism>
<reference evidence="5" key="1">
    <citation type="submission" date="2007-04" db="EMBL/GenBank/DDBJ databases">
        <title>Complete sequence of Shewanella putrefaciens CN-32.</title>
        <authorList>
            <consortium name="US DOE Joint Genome Institute"/>
            <person name="Copeland A."/>
            <person name="Lucas S."/>
            <person name="Lapidus A."/>
            <person name="Barry K."/>
            <person name="Detter J.C."/>
            <person name="Glavina del Rio T."/>
            <person name="Hammon N."/>
            <person name="Israni S."/>
            <person name="Dalin E."/>
            <person name="Tice H."/>
            <person name="Pitluck S."/>
            <person name="Chain P."/>
            <person name="Malfatti S."/>
            <person name="Shin M."/>
            <person name="Vergez L."/>
            <person name="Schmutz J."/>
            <person name="Larimer F."/>
            <person name="Land M."/>
            <person name="Hauser L."/>
            <person name="Kyrpides N."/>
            <person name="Mikhailova N."/>
            <person name="Romine M.F."/>
            <person name="Fredrickson J."/>
            <person name="Tiedje J."/>
            <person name="Richardson P."/>
        </authorList>
    </citation>
    <scope>NUCLEOTIDE SEQUENCE [LARGE SCALE GENOMIC DNA]</scope>
    <source>
        <strain evidence="5">CN-32</strain>
    </source>
</reference>
<keyword evidence="2" id="KW-0238">DNA-binding</keyword>
<evidence type="ECO:0000256" key="1">
    <source>
        <dbReference type="ARBA" id="ARBA00023015"/>
    </source>
</evidence>
<evidence type="ECO:0000313" key="5">
    <source>
        <dbReference type="EMBL" id="ABP74351.1"/>
    </source>
</evidence>
<sequence>MLSRLSKLVSMMQTELERLKELSLAEHLGRLHRLWRTVADVELAPLGLTHPRWTALWKLLRLGDNLSQKVLADALEIELASLMRTLGQLEEQGLVERHCCDKDKRARIVSLTPAGLEVLKQMEARIIQVRRELLDGISATELSEFERIISLISDNASAKLAKVTDTIL</sequence>
<dbReference type="InterPro" id="IPR023187">
    <property type="entry name" value="Tscrpt_reg_MarR-type_CS"/>
</dbReference>
<dbReference type="PROSITE" id="PS01117">
    <property type="entry name" value="HTH_MARR_1"/>
    <property type="match status" value="1"/>
</dbReference>
<evidence type="ECO:0000256" key="3">
    <source>
        <dbReference type="ARBA" id="ARBA00023163"/>
    </source>
</evidence>
<dbReference type="SUPFAM" id="SSF46785">
    <property type="entry name" value="Winged helix' DNA-binding domain"/>
    <property type="match status" value="1"/>
</dbReference>
<dbReference type="GO" id="GO:0006950">
    <property type="term" value="P:response to stress"/>
    <property type="evidence" value="ECO:0007669"/>
    <property type="project" value="TreeGrafter"/>
</dbReference>
<evidence type="ECO:0000256" key="2">
    <source>
        <dbReference type="ARBA" id="ARBA00023125"/>
    </source>
</evidence>
<protein>
    <submittedName>
        <fullName evidence="5">Transcriptional regulator, MarR family</fullName>
    </submittedName>
</protein>
<dbReference type="KEGG" id="spc:Sputcn32_0620"/>
<dbReference type="PROSITE" id="PS50995">
    <property type="entry name" value="HTH_MARR_2"/>
    <property type="match status" value="1"/>
</dbReference>
<dbReference type="PRINTS" id="PR00598">
    <property type="entry name" value="HTHMARR"/>
</dbReference>
<gene>
    <name evidence="5" type="ordered locus">Sputcn32_0620</name>
</gene>
<dbReference type="PANTHER" id="PTHR33164:SF64">
    <property type="entry name" value="TRANSCRIPTIONAL REGULATOR SLYA"/>
    <property type="match status" value="1"/>
</dbReference>
<keyword evidence="1" id="KW-0805">Transcription regulation</keyword>
<name>A4Y318_SHEPC</name>
<dbReference type="InterPro" id="IPR036390">
    <property type="entry name" value="WH_DNA-bd_sf"/>
</dbReference>
<dbReference type="InterPro" id="IPR036388">
    <property type="entry name" value="WH-like_DNA-bd_sf"/>
</dbReference>
<feature type="domain" description="HTH marR-type" evidence="4">
    <location>
        <begin position="21"/>
        <end position="154"/>
    </location>
</feature>